<dbReference type="Proteomes" id="UP000789901">
    <property type="component" value="Unassembled WGS sequence"/>
</dbReference>
<comment type="caution">
    <text evidence="1">The sequence shown here is derived from an EMBL/GenBank/DDBJ whole genome shotgun (WGS) entry which is preliminary data.</text>
</comment>
<organism evidence="1 2">
    <name type="scientific">Gigaspora margarita</name>
    <dbReference type="NCBI Taxonomy" id="4874"/>
    <lineage>
        <taxon>Eukaryota</taxon>
        <taxon>Fungi</taxon>
        <taxon>Fungi incertae sedis</taxon>
        <taxon>Mucoromycota</taxon>
        <taxon>Glomeromycotina</taxon>
        <taxon>Glomeromycetes</taxon>
        <taxon>Diversisporales</taxon>
        <taxon>Gigasporaceae</taxon>
        <taxon>Gigaspora</taxon>
    </lineage>
</organism>
<proteinExistence type="predicted"/>
<name>A0ABM8W1Y5_GIGMA</name>
<evidence type="ECO:0000313" key="1">
    <source>
        <dbReference type="EMBL" id="CAG8504163.1"/>
    </source>
</evidence>
<gene>
    <name evidence="1" type="ORF">GMARGA_LOCUS2350</name>
</gene>
<protein>
    <submittedName>
        <fullName evidence="1">9176_t:CDS:1</fullName>
    </submittedName>
</protein>
<keyword evidence="2" id="KW-1185">Reference proteome</keyword>
<reference evidence="1 2" key="1">
    <citation type="submission" date="2021-06" db="EMBL/GenBank/DDBJ databases">
        <authorList>
            <person name="Kallberg Y."/>
            <person name="Tangrot J."/>
            <person name="Rosling A."/>
        </authorList>
    </citation>
    <scope>NUCLEOTIDE SEQUENCE [LARGE SCALE GENOMIC DNA]</scope>
    <source>
        <strain evidence="1 2">120-4 pot B 10/14</strain>
    </source>
</reference>
<dbReference type="EMBL" id="CAJVQB010000726">
    <property type="protein sequence ID" value="CAG8504163.1"/>
    <property type="molecule type" value="Genomic_DNA"/>
</dbReference>
<sequence length="161" mass="18641">MRKISYKPTYQNDTIVNVDNINSNVHKIIGILPQFPLSESFTNVLKNLSVDNENALNEKSKILKLILEIAKQVLTQNISIIEKQESIEATVTQLVNNVKTLQSSYENFKSNMKDHLISYKKLRPIKYEKGSFVLKKLDLEIQKELEAFCPNKMSYYKKNSK</sequence>
<accession>A0ABM8W1Y5</accession>
<evidence type="ECO:0000313" key="2">
    <source>
        <dbReference type="Proteomes" id="UP000789901"/>
    </source>
</evidence>